<dbReference type="EC" id="3.1.3.7" evidence="2"/>
<organism evidence="4 5">
    <name type="scientific">Paratrimastix pyriformis</name>
    <dbReference type="NCBI Taxonomy" id="342808"/>
    <lineage>
        <taxon>Eukaryota</taxon>
        <taxon>Metamonada</taxon>
        <taxon>Preaxostyla</taxon>
        <taxon>Paratrimastigidae</taxon>
        <taxon>Paratrimastix</taxon>
    </lineage>
</organism>
<name>A0ABQ8UJY9_9EUKA</name>
<dbReference type="EMBL" id="JAPMOS010000026">
    <property type="protein sequence ID" value="KAJ4458737.1"/>
    <property type="molecule type" value="Genomic_DNA"/>
</dbReference>
<feature type="compositionally biased region" description="Pro residues" evidence="3">
    <location>
        <begin position="288"/>
        <end position="302"/>
    </location>
</feature>
<evidence type="ECO:0000313" key="5">
    <source>
        <dbReference type="Proteomes" id="UP001141327"/>
    </source>
</evidence>
<evidence type="ECO:0000256" key="3">
    <source>
        <dbReference type="SAM" id="MobiDB-lite"/>
    </source>
</evidence>
<dbReference type="Proteomes" id="UP001141327">
    <property type="component" value="Unassembled WGS sequence"/>
</dbReference>
<protein>
    <recommendedName>
        <fullName evidence="2">3'(2'),5'-bisphosphate nucleotidase</fullName>
        <ecNumber evidence="2">3.1.3.7</ecNumber>
    </recommendedName>
</protein>
<accession>A0ABQ8UJY9</accession>
<dbReference type="PANTHER" id="PTHR43028:SF5">
    <property type="entry name" value="3'(2'),5'-BISPHOSPHATE NUCLEOTIDASE 1"/>
    <property type="match status" value="1"/>
</dbReference>
<dbReference type="InterPro" id="IPR000760">
    <property type="entry name" value="Inositol_monophosphatase-like"/>
</dbReference>
<comment type="caution">
    <text evidence="4">The sequence shown here is derived from an EMBL/GenBank/DDBJ whole genome shotgun (WGS) entry which is preliminary data.</text>
</comment>
<dbReference type="Gene3D" id="3.40.190.80">
    <property type="match status" value="1"/>
</dbReference>
<evidence type="ECO:0000256" key="1">
    <source>
        <dbReference type="ARBA" id="ARBA00009759"/>
    </source>
</evidence>
<proteinExistence type="inferred from homology"/>
<reference evidence="4" key="1">
    <citation type="journal article" date="2022" name="bioRxiv">
        <title>Genomics of Preaxostyla Flagellates Illuminates Evolutionary Transitions and the Path Towards Mitochondrial Loss.</title>
        <authorList>
            <person name="Novak L.V.F."/>
            <person name="Treitli S.C."/>
            <person name="Pyrih J."/>
            <person name="Halakuc P."/>
            <person name="Pipaliya S.V."/>
            <person name="Vacek V."/>
            <person name="Brzon O."/>
            <person name="Soukal P."/>
            <person name="Eme L."/>
            <person name="Dacks J.B."/>
            <person name="Karnkowska A."/>
            <person name="Elias M."/>
            <person name="Hampl V."/>
        </authorList>
    </citation>
    <scope>NUCLEOTIDE SEQUENCE</scope>
    <source>
        <strain evidence="4">RCP-MX</strain>
    </source>
</reference>
<gene>
    <name evidence="4" type="ORF">PAPYR_5503</name>
</gene>
<dbReference type="Pfam" id="PF00459">
    <property type="entry name" value="Inositol_P"/>
    <property type="match status" value="1"/>
</dbReference>
<feature type="region of interest" description="Disordered" evidence="3">
    <location>
        <begin position="288"/>
        <end position="309"/>
    </location>
</feature>
<evidence type="ECO:0000313" key="4">
    <source>
        <dbReference type="EMBL" id="KAJ4458737.1"/>
    </source>
</evidence>
<comment type="similarity">
    <text evidence="1">Belongs to the inositol monophosphatase superfamily.</text>
</comment>
<dbReference type="InterPro" id="IPR050725">
    <property type="entry name" value="CysQ/Inositol_MonoPase"/>
</dbReference>
<dbReference type="SUPFAM" id="SSF56655">
    <property type="entry name" value="Carbohydrate phosphatase"/>
    <property type="match status" value="1"/>
</dbReference>
<evidence type="ECO:0000256" key="2">
    <source>
        <dbReference type="ARBA" id="ARBA00012633"/>
    </source>
</evidence>
<sequence length="309" mass="33491">MISLHDLLSSCIDVSRRAGAEIVRIHEQQGHDIEVKHKSGPKDPVTIADVNSEKLIKGLISRQFPGLTIIGEESTPVILPPSSEPMLRFDLTDMTLPSVPLNEVCLWVDPLDGTLEFVEGRLPYVSVLLGISHRGTPVAGVLHQPFLNQTTFGAPGFGVQGCTHSTAIENPASDVCVIAHTFARGSPELDEMMKQFEPMRPERIGGSGTKGLALLEGKAHLFVHPHTSFTSRWDTCAIEAMLYATGGSLTDEWGIRYNYGPDTSRTNDRGLIAASAFGQRFLERYNAPAPPPTPAPGTPAPIPVHMAHH</sequence>
<keyword evidence="5" id="KW-1185">Reference proteome</keyword>
<dbReference type="PANTHER" id="PTHR43028">
    <property type="entry name" value="3'(2'),5'-BISPHOSPHATE NUCLEOTIDASE 1"/>
    <property type="match status" value="1"/>
</dbReference>
<dbReference type="Gene3D" id="3.30.540.10">
    <property type="entry name" value="Fructose-1,6-Bisphosphatase, subunit A, domain 1"/>
    <property type="match status" value="1"/>
</dbReference>